<reference evidence="11" key="1">
    <citation type="journal article" date="2023" name="G3 (Bethesda)">
        <title>Whole genome assemblies of Zophobas morio and Tenebrio molitor.</title>
        <authorList>
            <person name="Kaur S."/>
            <person name="Stinson S.A."/>
            <person name="diCenzo G.C."/>
        </authorList>
    </citation>
    <scope>NUCLEOTIDE SEQUENCE</scope>
    <source>
        <strain evidence="11">QUZm001</strain>
    </source>
</reference>
<comment type="catalytic activity">
    <reaction evidence="9 10">
        <text>L-arginyl-[protein] + NAD(+) = N(omega)-(ADP-D-ribosyl)-L-arginyl-[protein] + nicotinamide + H(+)</text>
        <dbReference type="Rhea" id="RHEA:19149"/>
        <dbReference type="Rhea" id="RHEA-COMP:10532"/>
        <dbReference type="Rhea" id="RHEA-COMP:15087"/>
        <dbReference type="ChEBI" id="CHEBI:15378"/>
        <dbReference type="ChEBI" id="CHEBI:17154"/>
        <dbReference type="ChEBI" id="CHEBI:29965"/>
        <dbReference type="ChEBI" id="CHEBI:57540"/>
        <dbReference type="ChEBI" id="CHEBI:142554"/>
        <dbReference type="EC" id="2.4.2.31"/>
    </reaction>
</comment>
<dbReference type="AlphaFoldDB" id="A0AA38IXN4"/>
<dbReference type="Gene3D" id="3.90.176.10">
    <property type="entry name" value="Toxin ADP-ribosyltransferase, Chain A, domain 1"/>
    <property type="match status" value="1"/>
</dbReference>
<evidence type="ECO:0000256" key="9">
    <source>
        <dbReference type="ARBA" id="ARBA00047597"/>
    </source>
</evidence>
<comment type="similarity">
    <text evidence="2 10">Belongs to the Arg-specific ADP-ribosyltransferase family.</text>
</comment>
<comment type="subcellular location">
    <subcellularLocation>
        <location evidence="1">Secreted</location>
    </subcellularLocation>
</comment>
<evidence type="ECO:0000256" key="4">
    <source>
        <dbReference type="ARBA" id="ARBA00022656"/>
    </source>
</evidence>
<evidence type="ECO:0000256" key="5">
    <source>
        <dbReference type="ARBA" id="ARBA00022676"/>
    </source>
</evidence>
<dbReference type="InterPro" id="IPR050999">
    <property type="entry name" value="ADP-ribosyltransferase_ARG"/>
</dbReference>
<gene>
    <name evidence="11" type="ORF">Zmor_005385</name>
</gene>
<keyword evidence="6 10" id="KW-0808">Transferase</keyword>
<comment type="caution">
    <text evidence="11">The sequence shown here is derived from an EMBL/GenBank/DDBJ whole genome shotgun (WGS) entry which is preliminary data.</text>
</comment>
<keyword evidence="5 10" id="KW-0328">Glycosyltransferase</keyword>
<dbReference type="EMBL" id="JALNTZ010000002">
    <property type="protein sequence ID" value="KAJ3660959.1"/>
    <property type="molecule type" value="Genomic_DNA"/>
</dbReference>
<evidence type="ECO:0000256" key="3">
    <source>
        <dbReference type="ARBA" id="ARBA00022525"/>
    </source>
</evidence>
<dbReference type="PRINTS" id="PR00970">
    <property type="entry name" value="RIBTRNSFRASE"/>
</dbReference>
<keyword evidence="12" id="KW-1185">Reference proteome</keyword>
<evidence type="ECO:0000256" key="6">
    <source>
        <dbReference type="ARBA" id="ARBA00022679"/>
    </source>
</evidence>
<keyword evidence="10" id="KW-0521">NADP</keyword>
<name>A0AA38IXN4_9CUCU</name>
<evidence type="ECO:0000313" key="11">
    <source>
        <dbReference type="EMBL" id="KAJ3660959.1"/>
    </source>
</evidence>
<proteinExistence type="inferred from homology"/>
<dbReference type="SUPFAM" id="SSF56399">
    <property type="entry name" value="ADP-ribosylation"/>
    <property type="match status" value="1"/>
</dbReference>
<evidence type="ECO:0000256" key="7">
    <source>
        <dbReference type="ARBA" id="ARBA00022695"/>
    </source>
</evidence>
<dbReference type="EC" id="2.4.2.31" evidence="10"/>
<evidence type="ECO:0000256" key="10">
    <source>
        <dbReference type="RuleBase" id="RU361228"/>
    </source>
</evidence>
<dbReference type="GO" id="GO:0016779">
    <property type="term" value="F:nucleotidyltransferase activity"/>
    <property type="evidence" value="ECO:0007669"/>
    <property type="project" value="UniProtKB-KW"/>
</dbReference>
<organism evidence="11 12">
    <name type="scientific">Zophobas morio</name>
    <dbReference type="NCBI Taxonomy" id="2755281"/>
    <lineage>
        <taxon>Eukaryota</taxon>
        <taxon>Metazoa</taxon>
        <taxon>Ecdysozoa</taxon>
        <taxon>Arthropoda</taxon>
        <taxon>Hexapoda</taxon>
        <taxon>Insecta</taxon>
        <taxon>Pterygota</taxon>
        <taxon>Neoptera</taxon>
        <taxon>Endopterygota</taxon>
        <taxon>Coleoptera</taxon>
        <taxon>Polyphaga</taxon>
        <taxon>Cucujiformia</taxon>
        <taxon>Tenebrionidae</taxon>
        <taxon>Zophobas</taxon>
    </lineage>
</organism>
<accession>A0AA38IXN4</accession>
<dbReference type="GO" id="GO:0005576">
    <property type="term" value="C:extracellular region"/>
    <property type="evidence" value="ECO:0007669"/>
    <property type="project" value="UniProtKB-SubCell"/>
</dbReference>
<evidence type="ECO:0000256" key="8">
    <source>
        <dbReference type="ARBA" id="ARBA00023026"/>
    </source>
</evidence>
<keyword evidence="10" id="KW-0520">NAD</keyword>
<evidence type="ECO:0000256" key="2">
    <source>
        <dbReference type="ARBA" id="ARBA00009558"/>
    </source>
</evidence>
<dbReference type="PANTHER" id="PTHR10339:SF25">
    <property type="entry name" value="SECRETED EXOENZYME S"/>
    <property type="match status" value="1"/>
</dbReference>
<dbReference type="InterPro" id="IPR000768">
    <property type="entry name" value="ART"/>
</dbReference>
<dbReference type="GO" id="GO:0003950">
    <property type="term" value="F:NAD+ poly-ADP-ribosyltransferase activity"/>
    <property type="evidence" value="ECO:0007669"/>
    <property type="project" value="TreeGrafter"/>
</dbReference>
<keyword evidence="3" id="KW-0964">Secreted</keyword>
<keyword evidence="7" id="KW-0548">Nucleotidyltransferase</keyword>
<sequence length="283" mass="32667">MYRDKKYCDTFNPLVKRSGPQFPVTFNFPFAQKALTTNIETVRQLLKTERAKNPRYDAVWQHAVNMYNTKKVFLQTHTKTPIPDECHIAIIAYTFEKQLGDGKTLEIYVDFNKQCRELKNESSWIKFPYKSFYCLLGQAVSSVQSVPDNNQPPYYRGVSFHYDPNFPDEEILVDFAQFTSCSKSRQQALSFINSQGGKGTLLILPHPPMAGIGIKNYSQFAQEEEVLICPWSTFTIRFSDRKSDIHEIVLSSEGPYFEHLPYTIKKPEPMSVLTGFKQMFGFS</sequence>
<dbReference type="GO" id="GO:0106274">
    <property type="term" value="F:NAD+-protein-arginine ADP-ribosyltransferase activity"/>
    <property type="evidence" value="ECO:0007669"/>
    <property type="project" value="UniProtKB-EC"/>
</dbReference>
<evidence type="ECO:0000313" key="12">
    <source>
        <dbReference type="Proteomes" id="UP001168821"/>
    </source>
</evidence>
<dbReference type="PANTHER" id="PTHR10339">
    <property type="entry name" value="ADP-RIBOSYLTRANSFERASE"/>
    <property type="match status" value="1"/>
</dbReference>
<evidence type="ECO:0000256" key="1">
    <source>
        <dbReference type="ARBA" id="ARBA00004613"/>
    </source>
</evidence>
<dbReference type="Proteomes" id="UP001168821">
    <property type="component" value="Unassembled WGS sequence"/>
</dbReference>
<keyword evidence="4" id="KW-0800">Toxin</keyword>
<protein>
    <recommendedName>
        <fullName evidence="10">NAD(P)(+)--arginine ADP-ribosyltransferase</fullName>
        <ecNumber evidence="10">2.4.2.31</ecNumber>
    </recommendedName>
    <alternativeName>
        <fullName evidence="10">Mono(ADP-ribosyl)transferase</fullName>
    </alternativeName>
</protein>
<dbReference type="Pfam" id="PF01129">
    <property type="entry name" value="ART"/>
    <property type="match status" value="1"/>
</dbReference>
<dbReference type="GO" id="GO:0090729">
    <property type="term" value="F:toxin activity"/>
    <property type="evidence" value="ECO:0007669"/>
    <property type="project" value="UniProtKB-KW"/>
</dbReference>
<keyword evidence="8" id="KW-0843">Virulence</keyword>